<evidence type="ECO:0000256" key="2">
    <source>
        <dbReference type="ARBA" id="ARBA00004245"/>
    </source>
</evidence>
<dbReference type="EMBL" id="DF236958">
    <property type="protein sequence ID" value="GAQ78161.1"/>
    <property type="molecule type" value="Genomic_DNA"/>
</dbReference>
<evidence type="ECO:0000313" key="8">
    <source>
        <dbReference type="EMBL" id="GAQ78161.1"/>
    </source>
</evidence>
<dbReference type="Pfam" id="PF14892">
    <property type="entry name" value="PIRC1_2"/>
    <property type="match status" value="1"/>
</dbReference>
<evidence type="ECO:0000256" key="3">
    <source>
        <dbReference type="ARBA" id="ARBA00022490"/>
    </source>
</evidence>
<reference evidence="8 9" key="1">
    <citation type="journal article" date="2014" name="Nat. Commun.">
        <title>Klebsormidium flaccidum genome reveals primary factors for plant terrestrial adaptation.</title>
        <authorList>
            <person name="Hori K."/>
            <person name="Maruyama F."/>
            <person name="Fujisawa T."/>
            <person name="Togashi T."/>
            <person name="Yamamoto N."/>
            <person name="Seo M."/>
            <person name="Sato S."/>
            <person name="Yamada T."/>
            <person name="Mori H."/>
            <person name="Tajima N."/>
            <person name="Moriyama T."/>
            <person name="Ikeuchi M."/>
            <person name="Watanabe M."/>
            <person name="Wada H."/>
            <person name="Kobayashi K."/>
            <person name="Saito M."/>
            <person name="Masuda T."/>
            <person name="Sasaki-Sekimoto Y."/>
            <person name="Mashiguchi K."/>
            <person name="Awai K."/>
            <person name="Shimojima M."/>
            <person name="Masuda S."/>
            <person name="Iwai M."/>
            <person name="Nobusawa T."/>
            <person name="Narise T."/>
            <person name="Kondo S."/>
            <person name="Saito H."/>
            <person name="Sato R."/>
            <person name="Murakawa M."/>
            <person name="Ihara Y."/>
            <person name="Oshima-Yamada Y."/>
            <person name="Ohtaka K."/>
            <person name="Satoh M."/>
            <person name="Sonobe K."/>
            <person name="Ishii M."/>
            <person name="Ohtani R."/>
            <person name="Kanamori-Sato M."/>
            <person name="Honoki R."/>
            <person name="Miyazaki D."/>
            <person name="Mochizuki H."/>
            <person name="Umetsu J."/>
            <person name="Higashi K."/>
            <person name="Shibata D."/>
            <person name="Kamiya Y."/>
            <person name="Sato N."/>
            <person name="Nakamura Y."/>
            <person name="Tabata S."/>
            <person name="Ida S."/>
            <person name="Kurokawa K."/>
            <person name="Ohta H."/>
        </authorList>
    </citation>
    <scope>NUCLEOTIDE SEQUENCE [LARGE SCALE GENOMIC DNA]</scope>
    <source>
        <strain evidence="8 9">NIES-2285</strain>
    </source>
</reference>
<evidence type="ECO:0000256" key="7">
    <source>
        <dbReference type="SAM" id="MobiDB-lite"/>
    </source>
</evidence>
<accession>A0A1Y1HMD6</accession>
<evidence type="ECO:0000256" key="5">
    <source>
        <dbReference type="ARBA" id="ARBA00023273"/>
    </source>
</evidence>
<dbReference type="STRING" id="105231.A0A1Y1HMD6"/>
<comment type="similarity">
    <text evidence="6">Belongs to the PIERCE1 family.</text>
</comment>
<proteinExistence type="inferred from homology"/>
<dbReference type="OMA" id="CYATSAN"/>
<dbReference type="GO" id="GO:0035082">
    <property type="term" value="P:axoneme assembly"/>
    <property type="evidence" value="ECO:0007669"/>
    <property type="project" value="InterPro"/>
</dbReference>
<name>A0A1Y1HMD6_KLENI</name>
<keyword evidence="5" id="KW-0966">Cell projection</keyword>
<sequence>MKDRLNGLPLLSYWLALIKQCPRLAPIEQNVFVLCNNSNEEELRHWASDPSKPAGGFPVDNICSNGASTSGSDTSDLQAWIDSRGVAENLLIVSGDAVFSPQFNFNRIVEHSLIRGTDTVTFVVAQIDLTGESGSELTVTPLIFLRDTSLCHLRECQSQRARSETSDLGEFLHFLSTQEPIFALETIGLFNVSTPEQAEYADQFFRMYARELRLQKEGVRNIKHTESNVQLKLDATAGSPLTSHDAGPTSSSTGRSLSSTERTASLGSQSGSRIGVTAADMLRMGDIGPLPLHDIISTFRERYAGAQAERIERERNEPKLPPRFEDASMFQWKAKQEHPVFTTSSNAYGKKGPTQHEMPLKWSGVKGEFTSTQFAGGPSKGTTGFNTSVTKSKVHKLMDDF</sequence>
<dbReference type="PANTHER" id="PTHR20899:SF1">
    <property type="entry name" value="PIERCER OF MICROTUBULE WALL 1 PROTEIN"/>
    <property type="match status" value="1"/>
</dbReference>
<keyword evidence="3" id="KW-0963">Cytoplasm</keyword>
<dbReference type="OrthoDB" id="546383at2759"/>
<comment type="subcellular location">
    <subcellularLocation>
        <location evidence="1">Cell projection</location>
        <location evidence="1">Cilium</location>
    </subcellularLocation>
    <subcellularLocation>
        <location evidence="2">Cytoplasm</location>
        <location evidence="2">Cytoskeleton</location>
    </subcellularLocation>
</comment>
<dbReference type="AlphaFoldDB" id="A0A1Y1HMD6"/>
<dbReference type="Proteomes" id="UP000054558">
    <property type="component" value="Unassembled WGS sequence"/>
</dbReference>
<evidence type="ECO:0000256" key="4">
    <source>
        <dbReference type="ARBA" id="ARBA00023212"/>
    </source>
</evidence>
<dbReference type="PANTHER" id="PTHR20899">
    <property type="entry name" value="PIERCE HOMOLOG"/>
    <property type="match status" value="1"/>
</dbReference>
<dbReference type="GO" id="GO:0005879">
    <property type="term" value="C:axonemal microtubule"/>
    <property type="evidence" value="ECO:0007669"/>
    <property type="project" value="InterPro"/>
</dbReference>
<dbReference type="InterPro" id="IPR026507">
    <property type="entry name" value="PIRC1/2"/>
</dbReference>
<keyword evidence="4" id="KW-0206">Cytoskeleton</keyword>
<feature type="region of interest" description="Disordered" evidence="7">
    <location>
        <begin position="231"/>
        <end position="272"/>
    </location>
</feature>
<organism evidence="8 9">
    <name type="scientific">Klebsormidium nitens</name>
    <name type="common">Green alga</name>
    <name type="synonym">Ulothrix nitens</name>
    <dbReference type="NCBI Taxonomy" id="105231"/>
    <lineage>
        <taxon>Eukaryota</taxon>
        <taxon>Viridiplantae</taxon>
        <taxon>Streptophyta</taxon>
        <taxon>Klebsormidiophyceae</taxon>
        <taxon>Klebsormidiales</taxon>
        <taxon>Klebsormidiaceae</taxon>
        <taxon>Klebsormidium</taxon>
    </lineage>
</organism>
<evidence type="ECO:0000313" key="9">
    <source>
        <dbReference type="Proteomes" id="UP000054558"/>
    </source>
</evidence>
<protein>
    <submittedName>
        <fullName evidence="8">Uncharacterized protein</fullName>
    </submittedName>
</protein>
<gene>
    <name evidence="8" type="ORF">KFL_000090070</name>
</gene>
<feature type="compositionally biased region" description="Low complexity" evidence="7">
    <location>
        <begin position="249"/>
        <end position="263"/>
    </location>
</feature>
<evidence type="ECO:0000256" key="6">
    <source>
        <dbReference type="ARBA" id="ARBA00038014"/>
    </source>
</evidence>
<evidence type="ECO:0000256" key="1">
    <source>
        <dbReference type="ARBA" id="ARBA00004138"/>
    </source>
</evidence>
<keyword evidence="9" id="KW-1185">Reference proteome</keyword>